<dbReference type="AlphaFoldDB" id="A0A1V4JAJ0"/>
<evidence type="ECO:0000313" key="1">
    <source>
        <dbReference type="EMBL" id="OPJ69196.1"/>
    </source>
</evidence>
<keyword evidence="2" id="KW-1185">Reference proteome</keyword>
<proteinExistence type="predicted"/>
<accession>A0A1V4JAJ0</accession>
<evidence type="ECO:0000313" key="2">
    <source>
        <dbReference type="Proteomes" id="UP000190648"/>
    </source>
</evidence>
<gene>
    <name evidence="1" type="ORF">AV530_007040</name>
</gene>
<organism evidence="1 2">
    <name type="scientific">Patagioenas fasciata monilis</name>
    <dbReference type="NCBI Taxonomy" id="372326"/>
    <lineage>
        <taxon>Eukaryota</taxon>
        <taxon>Metazoa</taxon>
        <taxon>Chordata</taxon>
        <taxon>Craniata</taxon>
        <taxon>Vertebrata</taxon>
        <taxon>Euteleostomi</taxon>
        <taxon>Archelosauria</taxon>
        <taxon>Archosauria</taxon>
        <taxon>Dinosauria</taxon>
        <taxon>Saurischia</taxon>
        <taxon>Theropoda</taxon>
        <taxon>Coelurosauria</taxon>
        <taxon>Aves</taxon>
        <taxon>Neognathae</taxon>
        <taxon>Neoaves</taxon>
        <taxon>Columbimorphae</taxon>
        <taxon>Columbiformes</taxon>
        <taxon>Columbidae</taxon>
        <taxon>Patagioenas</taxon>
    </lineage>
</organism>
<reference evidence="1 2" key="1">
    <citation type="submission" date="2016-02" db="EMBL/GenBank/DDBJ databases">
        <title>Band-tailed pigeon sequencing and assembly.</title>
        <authorList>
            <person name="Soares A.E."/>
            <person name="Novak B.J."/>
            <person name="Rice E.S."/>
            <person name="O'Connell B."/>
            <person name="Chang D."/>
            <person name="Weber S."/>
            <person name="Shapiro B."/>
        </authorList>
    </citation>
    <scope>NUCLEOTIDE SEQUENCE [LARGE SCALE GENOMIC DNA]</scope>
    <source>
        <strain evidence="1">BTP2013</strain>
        <tissue evidence="1">Blood</tissue>
    </source>
</reference>
<protein>
    <submittedName>
        <fullName evidence="1">Uncharacterized protein</fullName>
    </submittedName>
</protein>
<comment type="caution">
    <text evidence="1">The sequence shown here is derived from an EMBL/GenBank/DDBJ whole genome shotgun (WGS) entry which is preliminary data.</text>
</comment>
<dbReference type="Proteomes" id="UP000190648">
    <property type="component" value="Unassembled WGS sequence"/>
</dbReference>
<dbReference type="OrthoDB" id="429991at2759"/>
<name>A0A1V4JAJ0_PATFA</name>
<sequence>MDYGTCSLGPVLCGLQHPIAWKCSILWCLFRFLQRDCSARPDLGEGAGDPRPAGGDAAAGEGAAGGSAAVAVTGHGAGVGRAAGAAPATPDCAGGFINISQHGSHPTDTVAAQSQSCQQSPSVAEGLGTFTLPRMMGPNTEQTAASPCDSTKWKSQWDHYNAHLTKEHNQRVHVPPGRTTGFCHSSRRGEFLPPPPSLAF</sequence>
<dbReference type="EMBL" id="LSYS01008082">
    <property type="protein sequence ID" value="OPJ69196.1"/>
    <property type="molecule type" value="Genomic_DNA"/>
</dbReference>